<evidence type="ECO:0000313" key="8">
    <source>
        <dbReference type="EMBL" id="KMQ74728.1"/>
    </source>
</evidence>
<dbReference type="InterPro" id="IPR000086">
    <property type="entry name" value="NUDIX_hydrolase_dom"/>
</dbReference>
<name>A0A0J7J8C0_9GAMM</name>
<dbReference type="RefSeq" id="WP_048494901.1">
    <property type="nucleotide sequence ID" value="NZ_LFBU01000001.1"/>
</dbReference>
<dbReference type="InterPro" id="IPR020084">
    <property type="entry name" value="NUDIX_hydrolase_CS"/>
</dbReference>
<comment type="cofactor">
    <cofactor evidence="1 6">
        <name>Mg(2+)</name>
        <dbReference type="ChEBI" id="CHEBI:18420"/>
    </cofactor>
</comment>
<reference evidence="8 9" key="1">
    <citation type="submission" date="2015-06" db="EMBL/GenBank/DDBJ databases">
        <title>Marinobacter subterrani, a genetically tractable neutrophilic iron-oxidizing strain isolated from the Soudan Iron Mine.</title>
        <authorList>
            <person name="Bonis B.M."/>
            <person name="Gralnick J.A."/>
        </authorList>
    </citation>
    <scope>NUCLEOTIDE SEQUENCE [LARGE SCALE GENOMIC DNA]</scope>
    <source>
        <strain evidence="8 9">JG233</strain>
    </source>
</reference>
<evidence type="ECO:0000256" key="2">
    <source>
        <dbReference type="ARBA" id="ARBA00007608"/>
    </source>
</evidence>
<dbReference type="AlphaFoldDB" id="A0A0J7J8C0"/>
<dbReference type="PANTHER" id="PTHR43222:SF11">
    <property type="entry name" value="PHOSPHATASE NUDJ"/>
    <property type="match status" value="1"/>
</dbReference>
<keyword evidence="5 6" id="KW-0378">Hydrolase</keyword>
<evidence type="ECO:0000256" key="4">
    <source>
        <dbReference type="ARBA" id="ARBA00015552"/>
    </source>
</evidence>
<evidence type="ECO:0000256" key="3">
    <source>
        <dbReference type="ARBA" id="ARBA00011245"/>
    </source>
</evidence>
<dbReference type="EC" id="3.6.1.-" evidence="6"/>
<protein>
    <recommendedName>
        <fullName evidence="4 6">Phosphatase NudJ</fullName>
        <ecNumber evidence="6">3.6.1.-</ecNumber>
    </recommendedName>
</protein>
<dbReference type="Gene3D" id="3.90.79.10">
    <property type="entry name" value="Nucleoside Triphosphate Pyrophosphohydrolase"/>
    <property type="match status" value="1"/>
</dbReference>
<feature type="domain" description="Nudix hydrolase" evidence="7">
    <location>
        <begin position="4"/>
        <end position="131"/>
    </location>
</feature>
<dbReference type="PROSITE" id="PS51462">
    <property type="entry name" value="NUDIX"/>
    <property type="match status" value="1"/>
</dbReference>
<comment type="similarity">
    <text evidence="2 6">Belongs to the Nudix hydrolase family. NudJ subfamily.</text>
</comment>
<dbReference type="STRING" id="1658765.Msub_10917"/>
<comment type="subunit">
    <text evidence="3 6">Monomer.</text>
</comment>
<dbReference type="PATRIC" id="fig|1658765.3.peg.910"/>
<organism evidence="8 9">
    <name type="scientific">Marinobacter subterrani</name>
    <dbReference type="NCBI Taxonomy" id="1658765"/>
    <lineage>
        <taxon>Bacteria</taxon>
        <taxon>Pseudomonadati</taxon>
        <taxon>Pseudomonadota</taxon>
        <taxon>Gammaproteobacteria</taxon>
        <taxon>Pseudomonadales</taxon>
        <taxon>Marinobacteraceae</taxon>
        <taxon>Marinobacter</taxon>
    </lineage>
</organism>
<keyword evidence="6" id="KW-0460">Magnesium</keyword>
<dbReference type="InterPro" id="IPR033713">
    <property type="entry name" value="NudJ"/>
</dbReference>
<dbReference type="CDD" id="cd03675">
    <property type="entry name" value="NUDIX_Hydrolase"/>
    <property type="match status" value="1"/>
</dbReference>
<evidence type="ECO:0000256" key="6">
    <source>
        <dbReference type="RuleBase" id="RU364043"/>
    </source>
</evidence>
<evidence type="ECO:0000259" key="7">
    <source>
        <dbReference type="PROSITE" id="PS51462"/>
    </source>
</evidence>
<dbReference type="GO" id="GO:0017111">
    <property type="term" value="F:ribonucleoside triphosphate phosphatase activity"/>
    <property type="evidence" value="ECO:0007669"/>
    <property type="project" value="InterPro"/>
</dbReference>
<dbReference type="GO" id="GO:0004787">
    <property type="term" value="F:thiamine diphosphate phosphatase activity"/>
    <property type="evidence" value="ECO:0007669"/>
    <property type="project" value="InterPro"/>
</dbReference>
<dbReference type="Proteomes" id="UP000036102">
    <property type="component" value="Unassembled WGS sequence"/>
</dbReference>
<proteinExistence type="inferred from homology"/>
<dbReference type="Pfam" id="PF00293">
    <property type="entry name" value="NUDIX"/>
    <property type="match status" value="1"/>
</dbReference>
<keyword evidence="9" id="KW-1185">Reference proteome</keyword>
<dbReference type="PROSITE" id="PS00893">
    <property type="entry name" value="NUDIX_BOX"/>
    <property type="match status" value="1"/>
</dbReference>
<gene>
    <name evidence="6" type="primary">nudJ</name>
    <name evidence="8" type="ORF">Msub_10917</name>
</gene>
<evidence type="ECO:0000313" key="9">
    <source>
        <dbReference type="Proteomes" id="UP000036102"/>
    </source>
</evidence>
<evidence type="ECO:0000256" key="5">
    <source>
        <dbReference type="ARBA" id="ARBA00022801"/>
    </source>
</evidence>
<accession>A0A0J7J8C0</accession>
<dbReference type="InterPro" id="IPR015797">
    <property type="entry name" value="NUDIX_hydrolase-like_dom_sf"/>
</dbReference>
<dbReference type="SUPFAM" id="SSF55811">
    <property type="entry name" value="Nudix"/>
    <property type="match status" value="1"/>
</dbReference>
<dbReference type="OrthoDB" id="8594221at2"/>
<sequence length="151" mass="17017">MTWTPHATVAVIVEDPTGRFLMVEEFSGGRIVFNQPAGHIEEDEAILDAVRRETLEETGWTVDPVHFLGIYTYKAPANGVTYYRFCYVARAGAKESDDLDDGIIAAHWLTLEEIRCLGDKLRSPLVLQCIEDYRNGRRYPLDVVVDSKTAP</sequence>
<evidence type="ECO:0000256" key="1">
    <source>
        <dbReference type="ARBA" id="ARBA00001946"/>
    </source>
</evidence>
<dbReference type="GO" id="GO:0017110">
    <property type="term" value="F:nucleoside diphosphate phosphatase activity"/>
    <property type="evidence" value="ECO:0007669"/>
    <property type="project" value="InterPro"/>
</dbReference>
<comment type="caution">
    <text evidence="8">The sequence shown here is derived from an EMBL/GenBank/DDBJ whole genome shotgun (WGS) entry which is preliminary data.</text>
</comment>
<dbReference type="PANTHER" id="PTHR43222">
    <property type="entry name" value="NUDIX HYDROLASE 23"/>
    <property type="match status" value="1"/>
</dbReference>
<dbReference type="EMBL" id="LFBU01000001">
    <property type="protein sequence ID" value="KMQ74728.1"/>
    <property type="molecule type" value="Genomic_DNA"/>
</dbReference>